<dbReference type="InterPro" id="IPR007627">
    <property type="entry name" value="RNA_pol_sigma70_r2"/>
</dbReference>
<dbReference type="Pfam" id="PF08281">
    <property type="entry name" value="Sigma70_r4_2"/>
    <property type="match status" value="1"/>
</dbReference>
<dbReference type="EMBL" id="BAABAH010000024">
    <property type="protein sequence ID" value="GAA3836255.1"/>
    <property type="molecule type" value="Genomic_DNA"/>
</dbReference>
<feature type="compositionally biased region" description="Basic and acidic residues" evidence="5">
    <location>
        <begin position="1"/>
        <end position="12"/>
    </location>
</feature>
<dbReference type="Proteomes" id="UP001501821">
    <property type="component" value="Unassembled WGS sequence"/>
</dbReference>
<gene>
    <name evidence="8" type="primary">sigK</name>
    <name evidence="8" type="ORF">GCM10022242_41280</name>
</gene>
<dbReference type="InterPro" id="IPR039425">
    <property type="entry name" value="RNA_pol_sigma-70-like"/>
</dbReference>
<evidence type="ECO:0000313" key="8">
    <source>
        <dbReference type="EMBL" id="GAA3836255.1"/>
    </source>
</evidence>
<dbReference type="InterPro" id="IPR013249">
    <property type="entry name" value="RNA_pol_sigma70_r4_t2"/>
</dbReference>
<reference evidence="9" key="1">
    <citation type="journal article" date="2019" name="Int. J. Syst. Evol. Microbiol.">
        <title>The Global Catalogue of Microorganisms (GCM) 10K type strain sequencing project: providing services to taxonomists for standard genome sequencing and annotation.</title>
        <authorList>
            <consortium name="The Broad Institute Genomics Platform"/>
            <consortium name="The Broad Institute Genome Sequencing Center for Infectious Disease"/>
            <person name="Wu L."/>
            <person name="Ma J."/>
        </authorList>
    </citation>
    <scope>NUCLEOTIDE SEQUENCE [LARGE SCALE GENOMIC DNA]</scope>
    <source>
        <strain evidence="9">JCM 16953</strain>
    </source>
</reference>
<feature type="region of interest" description="Disordered" evidence="5">
    <location>
        <begin position="1"/>
        <end position="33"/>
    </location>
</feature>
<evidence type="ECO:0000256" key="4">
    <source>
        <dbReference type="ARBA" id="ARBA00023163"/>
    </source>
</evidence>
<dbReference type="Gene3D" id="1.10.10.10">
    <property type="entry name" value="Winged helix-like DNA-binding domain superfamily/Winged helix DNA-binding domain"/>
    <property type="match status" value="1"/>
</dbReference>
<keyword evidence="2" id="KW-0805">Transcription regulation</keyword>
<evidence type="ECO:0000313" key="9">
    <source>
        <dbReference type="Proteomes" id="UP001501821"/>
    </source>
</evidence>
<evidence type="ECO:0000256" key="5">
    <source>
        <dbReference type="SAM" id="MobiDB-lite"/>
    </source>
</evidence>
<name>A0ABP7J6K6_9ACTN</name>
<dbReference type="PANTHER" id="PTHR43133">
    <property type="entry name" value="RNA POLYMERASE ECF-TYPE SIGMA FACTO"/>
    <property type="match status" value="1"/>
</dbReference>
<dbReference type="RefSeq" id="WP_344778989.1">
    <property type="nucleotide sequence ID" value="NZ_BAABAH010000024.1"/>
</dbReference>
<dbReference type="SUPFAM" id="SSF88946">
    <property type="entry name" value="Sigma2 domain of RNA polymerase sigma factors"/>
    <property type="match status" value="1"/>
</dbReference>
<sequence length="173" mass="18743">MVRGASRDRPESSDDDVVSGHLSRSARGDKGGLADLYDETSERVLGLVLQVVRDRALAEEITRDVYLEVWRTAVRYDGSTGSGMSWLMMTAHRRAVDRLRATERGRDDRCADLATDPSDAAGGADVAAVQRRVVDLAYFGGCTDAEIAQATGVSLSTARAWIRDGLVGLRDRG</sequence>
<dbReference type="InterPro" id="IPR013324">
    <property type="entry name" value="RNA_pol_sigma_r3/r4-like"/>
</dbReference>
<dbReference type="PANTHER" id="PTHR43133:SF66">
    <property type="entry name" value="ECF RNA POLYMERASE SIGMA FACTOR SIGK"/>
    <property type="match status" value="1"/>
</dbReference>
<dbReference type="InterPro" id="IPR013325">
    <property type="entry name" value="RNA_pol_sigma_r2"/>
</dbReference>
<dbReference type="Gene3D" id="1.10.1740.10">
    <property type="match status" value="1"/>
</dbReference>
<accession>A0ABP7J6K6</accession>
<feature type="domain" description="RNA polymerase sigma factor 70 region 4 type 2" evidence="7">
    <location>
        <begin position="129"/>
        <end position="165"/>
    </location>
</feature>
<dbReference type="Pfam" id="PF04542">
    <property type="entry name" value="Sigma70_r2"/>
    <property type="match status" value="1"/>
</dbReference>
<keyword evidence="9" id="KW-1185">Reference proteome</keyword>
<comment type="caution">
    <text evidence="8">The sequence shown here is derived from an EMBL/GenBank/DDBJ whole genome shotgun (WGS) entry which is preliminary data.</text>
</comment>
<evidence type="ECO:0000259" key="7">
    <source>
        <dbReference type="Pfam" id="PF08281"/>
    </source>
</evidence>
<evidence type="ECO:0000259" key="6">
    <source>
        <dbReference type="Pfam" id="PF04542"/>
    </source>
</evidence>
<protein>
    <submittedName>
        <fullName evidence="8">Sigma-70 family RNA polymerase sigma factor SigK</fullName>
    </submittedName>
</protein>
<organism evidence="8 9">
    <name type="scientific">Nocardioides panacisoli</name>
    <dbReference type="NCBI Taxonomy" id="627624"/>
    <lineage>
        <taxon>Bacteria</taxon>
        <taxon>Bacillati</taxon>
        <taxon>Actinomycetota</taxon>
        <taxon>Actinomycetes</taxon>
        <taxon>Propionibacteriales</taxon>
        <taxon>Nocardioidaceae</taxon>
        <taxon>Nocardioides</taxon>
    </lineage>
</organism>
<proteinExistence type="inferred from homology"/>
<keyword evidence="4" id="KW-0804">Transcription</keyword>
<evidence type="ECO:0000256" key="3">
    <source>
        <dbReference type="ARBA" id="ARBA00023082"/>
    </source>
</evidence>
<feature type="domain" description="RNA polymerase sigma-70 region 2" evidence="6">
    <location>
        <begin position="36"/>
        <end position="104"/>
    </location>
</feature>
<dbReference type="InterPro" id="IPR036388">
    <property type="entry name" value="WH-like_DNA-bd_sf"/>
</dbReference>
<dbReference type="SUPFAM" id="SSF88659">
    <property type="entry name" value="Sigma3 and sigma4 domains of RNA polymerase sigma factors"/>
    <property type="match status" value="1"/>
</dbReference>
<evidence type="ECO:0000256" key="1">
    <source>
        <dbReference type="ARBA" id="ARBA00010641"/>
    </source>
</evidence>
<evidence type="ECO:0000256" key="2">
    <source>
        <dbReference type="ARBA" id="ARBA00023015"/>
    </source>
</evidence>
<comment type="similarity">
    <text evidence="1">Belongs to the sigma-70 factor family. ECF subfamily.</text>
</comment>
<keyword evidence="3" id="KW-0731">Sigma factor</keyword>